<dbReference type="AlphaFoldDB" id="A0A9P6XBP8"/>
<evidence type="ECO:0000256" key="13">
    <source>
        <dbReference type="ARBA" id="ARBA00051436"/>
    </source>
</evidence>
<dbReference type="InterPro" id="IPR016164">
    <property type="entry name" value="FAD-linked_Oxase-like_C"/>
</dbReference>
<dbReference type="GO" id="GO:0008720">
    <property type="term" value="F:D-lactate dehydrogenase (NAD+) activity"/>
    <property type="evidence" value="ECO:0007669"/>
    <property type="project" value="TreeGrafter"/>
</dbReference>
<dbReference type="OrthoDB" id="7786253at2759"/>
<keyword evidence="5" id="KW-0285">Flavoprotein</keyword>
<dbReference type="PANTHER" id="PTHR11748:SF111">
    <property type="entry name" value="D-LACTATE DEHYDROGENASE, MITOCHONDRIAL-RELATED"/>
    <property type="match status" value="1"/>
</dbReference>
<evidence type="ECO:0000256" key="7">
    <source>
        <dbReference type="ARBA" id="ARBA00022827"/>
    </source>
</evidence>
<keyword evidence="6" id="KW-0378">Hydrolase</keyword>
<dbReference type="InterPro" id="IPR016169">
    <property type="entry name" value="FAD-bd_PCMH_sub2"/>
</dbReference>
<dbReference type="PROSITE" id="PS51387">
    <property type="entry name" value="FAD_PCMH"/>
    <property type="match status" value="1"/>
</dbReference>
<comment type="cofactor">
    <cofactor evidence="1">
        <name>FAD</name>
        <dbReference type="ChEBI" id="CHEBI:57692"/>
    </cofactor>
</comment>
<evidence type="ECO:0000256" key="9">
    <source>
        <dbReference type="ARBA" id="ARBA00023002"/>
    </source>
</evidence>
<dbReference type="SUPFAM" id="SSF56176">
    <property type="entry name" value="FAD-binding/transporter-associated domain-like"/>
    <property type="match status" value="1"/>
</dbReference>
<keyword evidence="8" id="KW-0809">Transit peptide</keyword>
<keyword evidence="9" id="KW-0560">Oxidoreductase</keyword>
<name>A0A9P6XBP8_RHIOR</name>
<comment type="subunit">
    <text evidence="4">Homotetramer.</text>
</comment>
<dbReference type="Proteomes" id="UP000716291">
    <property type="component" value="Unassembled WGS sequence"/>
</dbReference>
<organism evidence="15 16">
    <name type="scientific">Rhizopus oryzae</name>
    <name type="common">Mucormycosis agent</name>
    <name type="synonym">Rhizopus arrhizus var. delemar</name>
    <dbReference type="NCBI Taxonomy" id="64495"/>
    <lineage>
        <taxon>Eukaryota</taxon>
        <taxon>Fungi</taxon>
        <taxon>Fungi incertae sedis</taxon>
        <taxon>Mucoromycota</taxon>
        <taxon>Mucoromycotina</taxon>
        <taxon>Mucoromycetes</taxon>
        <taxon>Mucorales</taxon>
        <taxon>Mucorineae</taxon>
        <taxon>Rhizopodaceae</taxon>
        <taxon>Rhizopus</taxon>
    </lineage>
</organism>
<reference evidence="15" key="1">
    <citation type="journal article" date="2020" name="Microb. Genom.">
        <title>Genetic diversity of clinical and environmental Mucorales isolates obtained from an investigation of mucormycosis cases among solid organ transplant recipients.</title>
        <authorList>
            <person name="Nguyen M.H."/>
            <person name="Kaul D."/>
            <person name="Muto C."/>
            <person name="Cheng S.J."/>
            <person name="Richter R.A."/>
            <person name="Bruno V.M."/>
            <person name="Liu G."/>
            <person name="Beyhan S."/>
            <person name="Sundermann A.J."/>
            <person name="Mounaud S."/>
            <person name="Pasculle A.W."/>
            <person name="Nierman W.C."/>
            <person name="Driscoll E."/>
            <person name="Cumbie R."/>
            <person name="Clancy C.J."/>
            <person name="Dupont C.L."/>
        </authorList>
    </citation>
    <scope>NUCLEOTIDE SEQUENCE</scope>
    <source>
        <strain evidence="15">GL11</strain>
    </source>
</reference>
<dbReference type="GO" id="GO:0006629">
    <property type="term" value="P:lipid metabolic process"/>
    <property type="evidence" value="ECO:0007669"/>
    <property type="project" value="UniProtKB-KW"/>
</dbReference>
<evidence type="ECO:0000313" key="16">
    <source>
        <dbReference type="Proteomes" id="UP000716291"/>
    </source>
</evidence>
<dbReference type="Gene3D" id="1.10.45.10">
    <property type="entry name" value="Vanillyl-alcohol Oxidase, Chain A, domain 4"/>
    <property type="match status" value="1"/>
</dbReference>
<dbReference type="FunFam" id="3.30.70.2740:FF:000001">
    <property type="entry name" value="D-lactate dehydrogenase mitochondrial"/>
    <property type="match status" value="1"/>
</dbReference>
<dbReference type="GO" id="GO:1903457">
    <property type="term" value="P:lactate catabolic process"/>
    <property type="evidence" value="ECO:0007669"/>
    <property type="project" value="TreeGrafter"/>
</dbReference>
<dbReference type="FunFam" id="3.30.465.10:FF:000014">
    <property type="entry name" value="D-lactate dehydrogenase (Cytochrome), putative"/>
    <property type="match status" value="1"/>
</dbReference>
<dbReference type="FunFam" id="2.40.160.210:FF:000001">
    <property type="entry name" value="Acyl-CoA thioesterase II"/>
    <property type="match status" value="1"/>
</dbReference>
<evidence type="ECO:0000313" key="15">
    <source>
        <dbReference type="EMBL" id="KAG1309926.1"/>
    </source>
</evidence>
<evidence type="ECO:0000256" key="6">
    <source>
        <dbReference type="ARBA" id="ARBA00022801"/>
    </source>
</evidence>
<dbReference type="EC" id="1.1.2.4" evidence="12"/>
<dbReference type="GO" id="GO:0016787">
    <property type="term" value="F:hydrolase activity"/>
    <property type="evidence" value="ECO:0007669"/>
    <property type="project" value="UniProtKB-KW"/>
</dbReference>
<proteinExistence type="inferred from homology"/>
<dbReference type="Pfam" id="PF02551">
    <property type="entry name" value="Acyl_CoA_thio"/>
    <property type="match status" value="1"/>
</dbReference>
<evidence type="ECO:0000256" key="12">
    <source>
        <dbReference type="ARBA" id="ARBA00038897"/>
    </source>
</evidence>
<dbReference type="CDD" id="cd03445">
    <property type="entry name" value="Thioesterase_II_repeat2"/>
    <property type="match status" value="1"/>
</dbReference>
<comment type="subcellular location">
    <subcellularLocation>
        <location evidence="2">Mitochondrion</location>
    </subcellularLocation>
</comment>
<dbReference type="InterPro" id="IPR049449">
    <property type="entry name" value="TesB_ACOT8-like_N"/>
</dbReference>
<dbReference type="InterPro" id="IPR025652">
    <property type="entry name" value="TesB_C"/>
</dbReference>
<evidence type="ECO:0000256" key="5">
    <source>
        <dbReference type="ARBA" id="ARBA00022630"/>
    </source>
</evidence>
<evidence type="ECO:0000256" key="1">
    <source>
        <dbReference type="ARBA" id="ARBA00001974"/>
    </source>
</evidence>
<keyword evidence="10" id="KW-0443">Lipid metabolism</keyword>
<dbReference type="Gene3D" id="3.30.465.10">
    <property type="match status" value="1"/>
</dbReference>
<dbReference type="Pfam" id="PF13622">
    <property type="entry name" value="4HBT_3"/>
    <property type="match status" value="1"/>
</dbReference>
<dbReference type="InterPro" id="IPR016171">
    <property type="entry name" value="Vanillyl_alc_oxidase_C-sub2"/>
</dbReference>
<dbReference type="PANTHER" id="PTHR11748">
    <property type="entry name" value="D-LACTATE DEHYDROGENASE"/>
    <property type="match status" value="1"/>
</dbReference>
<evidence type="ECO:0000256" key="4">
    <source>
        <dbReference type="ARBA" id="ARBA00011881"/>
    </source>
</evidence>
<dbReference type="Gene3D" id="3.30.70.2740">
    <property type="match status" value="1"/>
</dbReference>
<comment type="similarity">
    <text evidence="3">Belongs to the FAD-binding oxidoreductase/transferase type 4 family.</text>
</comment>
<evidence type="ECO:0000256" key="3">
    <source>
        <dbReference type="ARBA" id="ARBA00008000"/>
    </source>
</evidence>
<dbReference type="GO" id="GO:0071949">
    <property type="term" value="F:FAD binding"/>
    <property type="evidence" value="ECO:0007669"/>
    <property type="project" value="InterPro"/>
</dbReference>
<dbReference type="Pfam" id="PF01565">
    <property type="entry name" value="FAD_binding_4"/>
    <property type="match status" value="1"/>
</dbReference>
<evidence type="ECO:0000256" key="11">
    <source>
        <dbReference type="ARBA" id="ARBA00023128"/>
    </source>
</evidence>
<accession>A0A9P6XBP8</accession>
<protein>
    <recommendedName>
        <fullName evidence="12">D-lactate dehydrogenase (cytochrome)</fullName>
        <ecNumber evidence="12">1.1.2.4</ecNumber>
    </recommendedName>
</protein>
<keyword evidence="7" id="KW-0274">FAD</keyword>
<feature type="domain" description="FAD-binding PCMH-type" evidence="14">
    <location>
        <begin position="463"/>
        <end position="641"/>
    </location>
</feature>
<dbReference type="InterPro" id="IPR042171">
    <property type="entry name" value="Acyl-CoA_hotdog"/>
</dbReference>
<dbReference type="CDD" id="cd03444">
    <property type="entry name" value="Thioesterase_II_repeat1"/>
    <property type="match status" value="1"/>
</dbReference>
<evidence type="ECO:0000256" key="10">
    <source>
        <dbReference type="ARBA" id="ARBA00023098"/>
    </source>
</evidence>
<keyword evidence="11" id="KW-0496">Mitochondrion</keyword>
<dbReference type="FunFam" id="1.10.45.10:FF:000001">
    <property type="entry name" value="D-lactate dehydrogenase mitochondrial"/>
    <property type="match status" value="1"/>
</dbReference>
<dbReference type="Pfam" id="PF02913">
    <property type="entry name" value="FAD-oxidase_C"/>
    <property type="match status" value="1"/>
</dbReference>
<dbReference type="GO" id="GO:0004458">
    <property type="term" value="F:D-lactate dehydrogenase (cytochrome) activity"/>
    <property type="evidence" value="ECO:0007669"/>
    <property type="project" value="UniProtKB-EC"/>
</dbReference>
<evidence type="ECO:0000256" key="8">
    <source>
        <dbReference type="ARBA" id="ARBA00022946"/>
    </source>
</evidence>
<comment type="caution">
    <text evidence="15">The sequence shown here is derived from an EMBL/GenBank/DDBJ whole genome shotgun (WGS) entry which is preliminary data.</text>
</comment>
<dbReference type="InterPro" id="IPR004113">
    <property type="entry name" value="FAD-bd_oxidored_4_C"/>
</dbReference>
<evidence type="ECO:0000259" key="14">
    <source>
        <dbReference type="PROSITE" id="PS51387"/>
    </source>
</evidence>
<dbReference type="Gene3D" id="2.40.160.210">
    <property type="entry name" value="Acyl-CoA thioesterase, double hotdog domain"/>
    <property type="match status" value="1"/>
</dbReference>
<gene>
    <name evidence="15" type="ORF">G6F64_004944</name>
</gene>
<dbReference type="InterPro" id="IPR036318">
    <property type="entry name" value="FAD-bd_PCMH-like_sf"/>
</dbReference>
<dbReference type="InterPro" id="IPR006094">
    <property type="entry name" value="Oxid_FAD_bind_N"/>
</dbReference>
<dbReference type="InterPro" id="IPR016166">
    <property type="entry name" value="FAD-bd_PCMH"/>
</dbReference>
<sequence length="886" mass="98345">MPNSTFPAVISFGDNHKPVITAKYGDEDDEDFSTRMANAVEVQEIDSNLYISKELWLPAGARGVFGGQIVAQALRAAFNTVPDEFDIHSLHSYFILAGNVEVPVIYQVHRLRDGRSYATRYVVASQRGKAIFVCSFSFAKPDKANFNLTHQVEIPKVPPPESLPSDIDVLNELLNLDDITPKYREHLKQKIEESSPMDYRQVVRSKPDSTGYRYFKTRGKLGSDKKLHACVIAYASDSGFIDTTVAANGVPNNGVGMLISLDHCMWFHEQARADDWLLYEMQSPRTNDGRGVVFGKIFTKDGKLAVTTAQEGVVRLTKKEQEKRLDLIHPNSVTKSVLVGSTAQHYQFQTIKMENEDYYGKNNNNNKKKPMMRPLLRRAYQTSSSSRSRLLLPAITLSSIAAASTGYWFASMEQHQPQKIKTANHTTLKKAFQELQTVLSAEHVTVDQTVLQDHGHSNNSYHEAGLPNIVVYPSNTSQVVEIVKIADKYDLPIIPFSGGTSLEGHFAASRGGICISFTEHMSEIIAFHQEDMDIVVQPGVQWEDLNEFIKEHGLFFPMDPGPGACIGGMVGTSCSGTNAVRYGTMKEWVINLTVVTPEGKIIKTRQRPRKSSAGYDLTRLFIGSEGTLGIVTEITLRLAVIPKAQTVAVCDFPTIEDAAKVVPELMQAGVQIGAVELLDGLMMKAINLSNPELGYVEKPTLFFKFSGGSQAAIDHEIQVVSGIVKRHQGGEFKYAKSEKEKESLWEGRKIALWSSTLLKPNASIWTTDVVVPVSELPRLIRQTQEDIETSSLPCPLVGHVGDGNFHVFILFDKNNPEEYKEAVRLNQNLVQRAIQMDGSVTGEHGVGIGKKKYLKQELGENTIEFMKKIKTAVDPKGLMNPDKVLP</sequence>
<dbReference type="InterPro" id="IPR029069">
    <property type="entry name" value="HotDog_dom_sf"/>
</dbReference>
<keyword evidence="16" id="KW-1185">Reference proteome</keyword>
<dbReference type="SUPFAM" id="SSF54637">
    <property type="entry name" value="Thioesterase/thiol ester dehydrase-isomerase"/>
    <property type="match status" value="2"/>
</dbReference>
<evidence type="ECO:0000256" key="2">
    <source>
        <dbReference type="ARBA" id="ARBA00004173"/>
    </source>
</evidence>
<dbReference type="EMBL" id="JAANQT010000570">
    <property type="protein sequence ID" value="KAG1309926.1"/>
    <property type="molecule type" value="Genomic_DNA"/>
</dbReference>
<dbReference type="SUPFAM" id="SSF55103">
    <property type="entry name" value="FAD-linked oxidases, C-terminal domain"/>
    <property type="match status" value="1"/>
</dbReference>
<dbReference type="GO" id="GO:0005739">
    <property type="term" value="C:mitochondrion"/>
    <property type="evidence" value="ECO:0007669"/>
    <property type="project" value="UniProtKB-SubCell"/>
</dbReference>
<comment type="catalytic activity">
    <reaction evidence="13">
        <text>(R)-lactate + 2 Fe(III)-[cytochrome c] = 2 Fe(II)-[cytochrome c] + pyruvate + 2 H(+)</text>
        <dbReference type="Rhea" id="RHEA:13521"/>
        <dbReference type="Rhea" id="RHEA-COMP:10350"/>
        <dbReference type="Rhea" id="RHEA-COMP:14399"/>
        <dbReference type="ChEBI" id="CHEBI:15361"/>
        <dbReference type="ChEBI" id="CHEBI:15378"/>
        <dbReference type="ChEBI" id="CHEBI:16004"/>
        <dbReference type="ChEBI" id="CHEBI:29033"/>
        <dbReference type="ChEBI" id="CHEBI:29034"/>
        <dbReference type="EC" id="1.1.2.4"/>
    </reaction>
</comment>